<evidence type="ECO:0000313" key="2">
    <source>
        <dbReference type="Proteomes" id="UP000288805"/>
    </source>
</evidence>
<comment type="caution">
    <text evidence="1">The sequence shown here is derived from an EMBL/GenBank/DDBJ whole genome shotgun (WGS) entry which is preliminary data.</text>
</comment>
<dbReference type="AlphaFoldDB" id="A0A438IX94"/>
<sequence length="122" mass="13905">MVMITLPSIYCAAIMMAKAKMPTQNNSDSILYTIKTLLEPEPRCQHPLKVDRQPWVARATSIGAKVWKDTSTRTRDNCKPCSMRRGDSRKRTKCCAFRCLHQTLLGAYNLEVSKRTPGKTMR</sequence>
<reference evidence="1 2" key="1">
    <citation type="journal article" date="2018" name="PLoS Genet.">
        <title>Population sequencing reveals clonal diversity and ancestral inbreeding in the grapevine cultivar Chardonnay.</title>
        <authorList>
            <person name="Roach M.J."/>
            <person name="Johnson D.L."/>
            <person name="Bohlmann J."/>
            <person name="van Vuuren H.J."/>
            <person name="Jones S.J."/>
            <person name="Pretorius I.S."/>
            <person name="Schmidt S.A."/>
            <person name="Borneman A.R."/>
        </authorList>
    </citation>
    <scope>NUCLEOTIDE SEQUENCE [LARGE SCALE GENOMIC DNA]</scope>
    <source>
        <strain evidence="2">cv. Chardonnay</strain>
        <tissue evidence="1">Leaf</tissue>
    </source>
</reference>
<accession>A0A438IX94</accession>
<name>A0A438IX94_VITVI</name>
<proteinExistence type="predicted"/>
<evidence type="ECO:0000313" key="1">
    <source>
        <dbReference type="EMBL" id="RVX01325.1"/>
    </source>
</evidence>
<gene>
    <name evidence="1" type="ORF">CK203_031291</name>
</gene>
<organism evidence="1 2">
    <name type="scientific">Vitis vinifera</name>
    <name type="common">Grape</name>
    <dbReference type="NCBI Taxonomy" id="29760"/>
    <lineage>
        <taxon>Eukaryota</taxon>
        <taxon>Viridiplantae</taxon>
        <taxon>Streptophyta</taxon>
        <taxon>Embryophyta</taxon>
        <taxon>Tracheophyta</taxon>
        <taxon>Spermatophyta</taxon>
        <taxon>Magnoliopsida</taxon>
        <taxon>eudicotyledons</taxon>
        <taxon>Gunneridae</taxon>
        <taxon>Pentapetalae</taxon>
        <taxon>rosids</taxon>
        <taxon>Vitales</taxon>
        <taxon>Vitaceae</taxon>
        <taxon>Viteae</taxon>
        <taxon>Vitis</taxon>
    </lineage>
</organism>
<dbReference type="Proteomes" id="UP000288805">
    <property type="component" value="Unassembled WGS sequence"/>
</dbReference>
<protein>
    <submittedName>
        <fullName evidence="1">Uncharacterized protein</fullName>
    </submittedName>
</protein>
<dbReference type="EMBL" id="QGNW01000076">
    <property type="protein sequence ID" value="RVX01325.1"/>
    <property type="molecule type" value="Genomic_DNA"/>
</dbReference>